<evidence type="ECO:0000256" key="3">
    <source>
        <dbReference type="ARBA" id="ARBA00022452"/>
    </source>
</evidence>
<dbReference type="Proteomes" id="UP001525968">
    <property type="component" value="Unassembled WGS sequence"/>
</dbReference>
<evidence type="ECO:0000313" key="10">
    <source>
        <dbReference type="EMBL" id="MCT9810616.1"/>
    </source>
</evidence>
<sequence length="483" mass="51058">MHPFPSSPSPRLLALCAALALTGCALPGPDRTPLAQLTPTAAGLGATDLPGAAALPTAAWWTALGDAQLNALVAQALQGNPSLAASRARFERAAALATASSTAGQVHGSLGLDATRQRYSANGLVPPPIAGHTYDSGNIQAGLSWSPDFFGRHAAELESALGQARAAQADSAAAANQLAAQVARSYVALARLRAQHDVAQRTLEQRQQLLSLSQQRTRAGLDSQVELTQAQAGLPDARTQLEMLSEQITLAQRTIAVLCGQAPDAQQGLQPQLKQLALQNVPEVLGSDLLGRRPDVVAARWRVEAAGQDIQRARTDFYPDINLTAFVGLNSIGLDQLLKGSSRQMGVTPALRLPIFDGTRLRAQLRGRQAELDTAIAQYNGAVLDAVKEAGDAIASVQSLGRQQTLQTESVAKAEQAYDFAVQRYRAGLTGQTTVLTTENQVIAQRRLAVDLQARQLDTRIGLMKALGGGWSDDTAQLQVSQH</sequence>
<protein>
    <submittedName>
        <fullName evidence="10">Efflux transporter outer membrane subunit</fullName>
    </submittedName>
</protein>
<evidence type="ECO:0000256" key="4">
    <source>
        <dbReference type="ARBA" id="ARBA00022692"/>
    </source>
</evidence>
<comment type="similarity">
    <text evidence="2 9">Belongs to the outer membrane factor (OMF) (TC 1.B.17) family.</text>
</comment>
<evidence type="ECO:0000256" key="1">
    <source>
        <dbReference type="ARBA" id="ARBA00004370"/>
    </source>
</evidence>
<comment type="subcellular location">
    <subcellularLocation>
        <location evidence="9">Cell membrane</location>
        <topology evidence="9">Lipid-anchor</topology>
    </subcellularLocation>
    <subcellularLocation>
        <location evidence="1">Membrane</location>
    </subcellularLocation>
</comment>
<evidence type="ECO:0000256" key="8">
    <source>
        <dbReference type="ARBA" id="ARBA00023288"/>
    </source>
</evidence>
<keyword evidence="8 9" id="KW-0449">Lipoprotein</keyword>
<keyword evidence="11" id="KW-1185">Reference proteome</keyword>
<dbReference type="Gene3D" id="1.20.1600.10">
    <property type="entry name" value="Outer membrane efflux proteins (OEP)"/>
    <property type="match status" value="1"/>
</dbReference>
<dbReference type="InterPro" id="IPR010131">
    <property type="entry name" value="MdtP/NodT-like"/>
</dbReference>
<dbReference type="PANTHER" id="PTHR30203:SF20">
    <property type="entry name" value="MULTIDRUG RESISTANCE OUTER MEMBRANE PROTEIN MDTP-RELATED"/>
    <property type="match status" value="1"/>
</dbReference>
<comment type="caution">
    <text evidence="10">The sequence shown here is derived from an EMBL/GenBank/DDBJ whole genome shotgun (WGS) entry which is preliminary data.</text>
</comment>
<dbReference type="EMBL" id="JAODYH010000004">
    <property type="protein sequence ID" value="MCT9810616.1"/>
    <property type="molecule type" value="Genomic_DNA"/>
</dbReference>
<evidence type="ECO:0000256" key="7">
    <source>
        <dbReference type="ARBA" id="ARBA00023139"/>
    </source>
</evidence>
<dbReference type="RefSeq" id="WP_261499705.1">
    <property type="nucleotide sequence ID" value="NZ_JAODYH010000004.1"/>
</dbReference>
<dbReference type="PANTHER" id="PTHR30203">
    <property type="entry name" value="OUTER MEMBRANE CATION EFFLUX PROTEIN"/>
    <property type="match status" value="1"/>
</dbReference>
<keyword evidence="6 9" id="KW-0472">Membrane</keyword>
<dbReference type="Pfam" id="PF02321">
    <property type="entry name" value="OEP"/>
    <property type="match status" value="2"/>
</dbReference>
<dbReference type="SUPFAM" id="SSF56954">
    <property type="entry name" value="Outer membrane efflux proteins (OEP)"/>
    <property type="match status" value="1"/>
</dbReference>
<evidence type="ECO:0000313" key="11">
    <source>
        <dbReference type="Proteomes" id="UP001525968"/>
    </source>
</evidence>
<keyword evidence="3 9" id="KW-1134">Transmembrane beta strand</keyword>
<evidence type="ECO:0000256" key="6">
    <source>
        <dbReference type="ARBA" id="ARBA00023136"/>
    </source>
</evidence>
<keyword evidence="7 9" id="KW-0564">Palmitate</keyword>
<evidence type="ECO:0000256" key="9">
    <source>
        <dbReference type="RuleBase" id="RU362097"/>
    </source>
</evidence>
<feature type="signal peptide" evidence="9">
    <location>
        <begin position="1"/>
        <end position="27"/>
    </location>
</feature>
<accession>A0ABT2PL75</accession>
<evidence type="ECO:0000256" key="2">
    <source>
        <dbReference type="ARBA" id="ARBA00007613"/>
    </source>
</evidence>
<name>A0ABT2PL75_9BURK</name>
<dbReference type="NCBIfam" id="TIGR01845">
    <property type="entry name" value="outer_NodT"/>
    <property type="match status" value="1"/>
</dbReference>
<feature type="chain" id="PRO_5044968989" evidence="9">
    <location>
        <begin position="28"/>
        <end position="483"/>
    </location>
</feature>
<organism evidence="10 11">
    <name type="scientific">Acidovorax bellezanensis</name>
    <dbReference type="NCBI Taxonomy" id="2976702"/>
    <lineage>
        <taxon>Bacteria</taxon>
        <taxon>Pseudomonadati</taxon>
        <taxon>Pseudomonadota</taxon>
        <taxon>Betaproteobacteria</taxon>
        <taxon>Burkholderiales</taxon>
        <taxon>Comamonadaceae</taxon>
        <taxon>Acidovorax</taxon>
    </lineage>
</organism>
<keyword evidence="4 9" id="KW-0812">Transmembrane</keyword>
<gene>
    <name evidence="10" type="ORF">N0K08_08225</name>
</gene>
<keyword evidence="5 9" id="KW-0732">Signal</keyword>
<evidence type="ECO:0000256" key="5">
    <source>
        <dbReference type="ARBA" id="ARBA00022729"/>
    </source>
</evidence>
<dbReference type="InterPro" id="IPR003423">
    <property type="entry name" value="OMP_efflux"/>
</dbReference>
<dbReference type="Gene3D" id="2.20.200.10">
    <property type="entry name" value="Outer membrane efflux proteins (OEP)"/>
    <property type="match status" value="1"/>
</dbReference>
<proteinExistence type="inferred from homology"/>
<reference evidence="10 11" key="1">
    <citation type="submission" date="2022-09" db="EMBL/GenBank/DDBJ databases">
        <title>Draft genome of isolate Be4.</title>
        <authorList>
            <person name="Sanchez-Castro I."/>
            <person name="Martinez-Rodriguez P."/>
            <person name="Descostes M."/>
            <person name="Merroun M."/>
        </authorList>
    </citation>
    <scope>NUCLEOTIDE SEQUENCE [LARGE SCALE GENOMIC DNA]</scope>
    <source>
        <strain evidence="10 11">Be4</strain>
    </source>
</reference>